<reference evidence="1 2" key="1">
    <citation type="submission" date="2017-05" db="EMBL/GenBank/DDBJ databases">
        <title>The complete genome sequence of Deinococcus ficus isolated from the rhizosphere of the Ficus religiosa L. in Taiwan.</title>
        <authorList>
            <person name="Wu K.-M."/>
            <person name="Liao T.-L."/>
            <person name="Liu Y.-M."/>
            <person name="Young C.-C."/>
            <person name="Tsai S.-F."/>
        </authorList>
    </citation>
    <scope>NUCLEOTIDE SEQUENCE [LARGE SCALE GENOMIC DNA]</scope>
    <source>
        <strain evidence="1 2">CC-FR2-10</strain>
        <plasmid evidence="2">pdfi3</plasmid>
    </source>
</reference>
<evidence type="ECO:0000313" key="2">
    <source>
        <dbReference type="Proteomes" id="UP000259030"/>
    </source>
</evidence>
<dbReference type="AlphaFoldDB" id="A0A221T316"/>
<proteinExistence type="predicted"/>
<gene>
    <name evidence="1" type="ORF">DFI_19155</name>
</gene>
<name>A0A221T316_9DEIO</name>
<dbReference type="Proteomes" id="UP000259030">
    <property type="component" value="Plasmid pDFI3"/>
</dbReference>
<dbReference type="EMBL" id="CP021084">
    <property type="protein sequence ID" value="ASN83317.1"/>
    <property type="molecule type" value="Genomic_DNA"/>
</dbReference>
<dbReference type="RefSeq" id="WP_027462759.1">
    <property type="nucleotide sequence ID" value="NZ_CP021084.1"/>
</dbReference>
<sequence length="134" mass="14654">MSDLARRADAAVRALTLPPLPVRPGDNLAGLNAEERQALLDQHAEYDRARATYDAALWTYQEQLRAIERAFAEDLAAAYLPGCNPATQARVFTLAWTQGHSDGYHEVQSQYEALAGLIQGAFDDARVTADPARA</sequence>
<keyword evidence="1" id="KW-0614">Plasmid</keyword>
<accession>A0A221T316</accession>
<evidence type="ECO:0000313" key="1">
    <source>
        <dbReference type="EMBL" id="ASN83317.1"/>
    </source>
</evidence>
<protein>
    <submittedName>
        <fullName evidence="1">Uncharacterized protein</fullName>
    </submittedName>
</protein>
<organism evidence="1 2">
    <name type="scientific">Deinococcus ficus</name>
    <dbReference type="NCBI Taxonomy" id="317577"/>
    <lineage>
        <taxon>Bacteria</taxon>
        <taxon>Thermotogati</taxon>
        <taxon>Deinococcota</taxon>
        <taxon>Deinococci</taxon>
        <taxon>Deinococcales</taxon>
        <taxon>Deinococcaceae</taxon>
        <taxon>Deinococcus</taxon>
    </lineage>
</organism>
<dbReference type="KEGG" id="dfc:DFI_19155"/>
<keyword evidence="2" id="KW-1185">Reference proteome</keyword>
<geneLocation type="plasmid" evidence="2">
    <name>pdfi3</name>
</geneLocation>